<comment type="subcellular location">
    <subcellularLocation>
        <location evidence="1">Membrane</location>
        <topology evidence="1">Multi-pass membrane protein</topology>
    </subcellularLocation>
</comment>
<dbReference type="PANTHER" id="PTHR37955:SF1">
    <property type="entry name" value="DEP DOMAIN-CONTAINING PROTEIN"/>
    <property type="match status" value="1"/>
</dbReference>
<evidence type="ECO:0000256" key="2">
    <source>
        <dbReference type="ARBA" id="ARBA00022692"/>
    </source>
</evidence>
<organism evidence="6">
    <name type="scientific">uncultured Gemmatimonadaceae bacterium</name>
    <dbReference type="NCBI Taxonomy" id="246130"/>
    <lineage>
        <taxon>Bacteria</taxon>
        <taxon>Pseudomonadati</taxon>
        <taxon>Gemmatimonadota</taxon>
        <taxon>Gemmatimonadia</taxon>
        <taxon>Gemmatimonadales</taxon>
        <taxon>Gemmatimonadaceae</taxon>
        <taxon>environmental samples</taxon>
    </lineage>
</organism>
<dbReference type="Pfam" id="PF03595">
    <property type="entry name" value="SLAC1"/>
    <property type="match status" value="1"/>
</dbReference>
<dbReference type="GO" id="GO:0005886">
    <property type="term" value="C:plasma membrane"/>
    <property type="evidence" value="ECO:0007669"/>
    <property type="project" value="TreeGrafter"/>
</dbReference>
<keyword evidence="2 5" id="KW-0812">Transmembrane</keyword>
<reference evidence="6" key="1">
    <citation type="submission" date="2020-02" db="EMBL/GenBank/DDBJ databases">
        <authorList>
            <person name="Meier V. D."/>
        </authorList>
    </citation>
    <scope>NUCLEOTIDE SEQUENCE</scope>
    <source>
        <strain evidence="6">AVDCRST_MAG11</strain>
    </source>
</reference>
<evidence type="ECO:0000313" key="6">
    <source>
        <dbReference type="EMBL" id="CAA9305138.1"/>
    </source>
</evidence>
<accession>A0A6J4KI16</accession>
<keyword evidence="4 5" id="KW-0472">Membrane</keyword>
<evidence type="ECO:0000256" key="4">
    <source>
        <dbReference type="ARBA" id="ARBA00023136"/>
    </source>
</evidence>
<evidence type="ECO:0000256" key="1">
    <source>
        <dbReference type="ARBA" id="ARBA00004141"/>
    </source>
</evidence>
<dbReference type="PANTHER" id="PTHR37955">
    <property type="entry name" value="TELLURITE RESISTANCE PROTEIN TEHA"/>
    <property type="match status" value="1"/>
</dbReference>
<dbReference type="EMBL" id="CADCTU010000251">
    <property type="protein sequence ID" value="CAA9305138.1"/>
    <property type="molecule type" value="Genomic_DNA"/>
</dbReference>
<feature type="transmembrane region" description="Helical" evidence="5">
    <location>
        <begin position="62"/>
        <end position="82"/>
    </location>
</feature>
<gene>
    <name evidence="6" type="ORF">AVDCRST_MAG11-1104</name>
</gene>
<dbReference type="AlphaFoldDB" id="A0A6J4KI16"/>
<dbReference type="InterPro" id="IPR038665">
    <property type="entry name" value="Voltage-dep_anion_channel_sf"/>
</dbReference>
<dbReference type="InterPro" id="IPR052951">
    <property type="entry name" value="Tellurite_res_ion_channel"/>
</dbReference>
<dbReference type="GO" id="GO:0046583">
    <property type="term" value="F:monoatomic cation efflux transmembrane transporter activity"/>
    <property type="evidence" value="ECO:0007669"/>
    <property type="project" value="TreeGrafter"/>
</dbReference>
<sequence>MVLGLGGLGSDWRAAVALWGVPAVIGESIMAAAVATWLVVGVLYTAKWIWAREAALAESRHPVQAGFVGLAPAATMVAALAAQPHAPSVARALFFAGAAAQVAFATWRTGALWAGGREALATTPVLYIPSVAGGFVLATVAGAFGYPTLGAVAFGAGMFSWLALESVILHRLLVHEPLAVPLLPTLGVQLAP</sequence>
<name>A0A6J4KI16_9BACT</name>
<evidence type="ECO:0000256" key="5">
    <source>
        <dbReference type="SAM" id="Phobius"/>
    </source>
</evidence>
<feature type="transmembrane region" description="Helical" evidence="5">
    <location>
        <begin position="29"/>
        <end position="50"/>
    </location>
</feature>
<keyword evidence="3 5" id="KW-1133">Transmembrane helix</keyword>
<protein>
    <submittedName>
        <fullName evidence="6">Tellurite resistance protein TehA</fullName>
    </submittedName>
</protein>
<feature type="transmembrane region" description="Helical" evidence="5">
    <location>
        <begin position="88"/>
        <end position="107"/>
    </location>
</feature>
<feature type="non-terminal residue" evidence="6">
    <location>
        <position position="192"/>
    </location>
</feature>
<dbReference type="InterPro" id="IPR004695">
    <property type="entry name" value="SLAC1/Mae1/Ssu1/TehA"/>
</dbReference>
<proteinExistence type="predicted"/>
<feature type="transmembrane region" description="Helical" evidence="5">
    <location>
        <begin position="119"/>
        <end position="138"/>
    </location>
</feature>
<evidence type="ECO:0000256" key="3">
    <source>
        <dbReference type="ARBA" id="ARBA00022989"/>
    </source>
</evidence>
<dbReference type="Gene3D" id="1.50.10.150">
    <property type="entry name" value="Voltage-dependent anion channel"/>
    <property type="match status" value="1"/>
</dbReference>